<dbReference type="OrthoDB" id="9816422at2"/>
<comment type="caution">
    <text evidence="5">The sequence shown here is derived from an EMBL/GenBank/DDBJ whole genome shotgun (WGS) entry which is preliminary data.</text>
</comment>
<accession>A0A086XUH6</accession>
<dbReference type="Proteomes" id="UP000028826">
    <property type="component" value="Unassembled WGS sequence"/>
</dbReference>
<evidence type="ECO:0000256" key="2">
    <source>
        <dbReference type="ARBA" id="ARBA00022741"/>
    </source>
</evidence>
<feature type="domain" description="CagE TrbE VirB component of type IV transporter system central" evidence="4">
    <location>
        <begin position="192"/>
        <end position="382"/>
    </location>
</feature>
<evidence type="ECO:0000259" key="4">
    <source>
        <dbReference type="Pfam" id="PF03135"/>
    </source>
</evidence>
<dbReference type="PANTHER" id="PTHR30121:SF12">
    <property type="entry name" value="TYPE IV SECRETION SYSTEM PROTEIN CAGE"/>
    <property type="match status" value="1"/>
</dbReference>
<comment type="similarity">
    <text evidence="1">Belongs to the TrbE/VirB4 family.</text>
</comment>
<evidence type="ECO:0000256" key="1">
    <source>
        <dbReference type="ARBA" id="ARBA00006512"/>
    </source>
</evidence>
<protein>
    <submittedName>
        <fullName evidence="5">Type IV secretion system protein B4</fullName>
    </submittedName>
</protein>
<dbReference type="Gene3D" id="3.40.50.300">
    <property type="entry name" value="P-loop containing nucleotide triphosphate hydrolases"/>
    <property type="match status" value="1"/>
</dbReference>
<dbReference type="GO" id="GO:0005524">
    <property type="term" value="F:ATP binding"/>
    <property type="evidence" value="ECO:0007669"/>
    <property type="project" value="UniProtKB-KW"/>
</dbReference>
<proteinExistence type="inferred from homology"/>
<evidence type="ECO:0000313" key="5">
    <source>
        <dbReference type="EMBL" id="KFI25676.1"/>
    </source>
</evidence>
<name>A0A086XUH6_9RHOB</name>
<dbReference type="InterPro" id="IPR051162">
    <property type="entry name" value="T4SS_component"/>
</dbReference>
<keyword evidence="2" id="KW-0547">Nucleotide-binding</keyword>
<dbReference type="RefSeq" id="WP_088216948.1">
    <property type="nucleotide sequence ID" value="NZ_JGYG01000023.1"/>
</dbReference>
<dbReference type="EMBL" id="JGYG01000023">
    <property type="protein sequence ID" value="KFI25676.1"/>
    <property type="molecule type" value="Genomic_DNA"/>
</dbReference>
<dbReference type="InterPro" id="IPR027417">
    <property type="entry name" value="P-loop_NTPase"/>
</dbReference>
<sequence length="785" mass="85446">MLDLQRGLGRKALEPQGIAREHMLAGHLPYITPVGNDVVMLRDGDVMGSFTVRGLEAATAEVALIDDVKAAMENAVAQMGPDVALYVHRVSMETQPQLPPVQGDGFAAEVDRVWQRHIARDGLRERTIMVTVCLRPRKLTSLWSKISGGGKGDLRAMRDRRIARLNEVIGFMMQVLRPVSPRRMTVGGGQWLGLLRTCVTGQYAPLIPGSSFEPLANLMAGSRVDFRGDTFTVFGTDSDGTRYGAIFGMKGYPSETMAGIFDRFDMAADTVVTHSFTPMDLVTATGRLQRTIRQMRAADDAAISLQAQLVEASDQLASGRIVFGHHLVTILAVAQSRAELDDIAASIRSAGQRAGAVIVREDINARTAYFAQHPGNYGYRSRASMTSSRNFASFASLHSAGLGVEEGREPWGVPVTILPTVSGEPYRFNFHAAGAPGDRTVGHSLTIGRTGTGKSVGIAFLAAQVQRANPRIIAFDKDNGLEMPLRALGGSYAPVRTGEATGFNPFGVETDERGRAWLTDWLSALLEQNGPPLTAEQSEALSRAVMANAESDPALQNVMHFRSQLLSVDDGGDLYTRMGVWDTDGQYGWVFGGRTADPVQFDQAVTGFDLTEILDVPSVRTAWLSYVFRRIERTVEDGRPTLLILDEAWKLLDDPYFEARLKDWMLTMRKKNVAVVMLTQRVSHIAESRAGSSILESVNTTIVFPNRRNTAEELAPLNLSDSEEAFLTNSAGASRAALVRNGDTSTVVDFDLSALGPLLGVLKGGGGNETSPDGWRKNPDFWKEI</sequence>
<keyword evidence="6" id="KW-1185">Reference proteome</keyword>
<dbReference type="STRING" id="195105.CN97_07840"/>
<reference evidence="5 6" key="1">
    <citation type="submission" date="2014-03" db="EMBL/GenBank/DDBJ databases">
        <title>Genome of Haematobacter massiliensis CCUG 47968.</title>
        <authorList>
            <person name="Wang D."/>
            <person name="Wang G."/>
        </authorList>
    </citation>
    <scope>NUCLEOTIDE SEQUENCE [LARGE SCALE GENOMIC DNA]</scope>
    <source>
        <strain evidence="5 6">CCUG 47968</strain>
    </source>
</reference>
<dbReference type="AlphaFoldDB" id="A0A086XUH6"/>
<dbReference type="SUPFAM" id="SSF52540">
    <property type="entry name" value="P-loop containing nucleoside triphosphate hydrolases"/>
    <property type="match status" value="1"/>
</dbReference>
<evidence type="ECO:0000256" key="3">
    <source>
        <dbReference type="ARBA" id="ARBA00022840"/>
    </source>
</evidence>
<dbReference type="eggNOG" id="COG3451">
    <property type="taxonomic scope" value="Bacteria"/>
</dbReference>
<organism evidence="5 6">
    <name type="scientific">Haematobacter massiliensis</name>
    <dbReference type="NCBI Taxonomy" id="195105"/>
    <lineage>
        <taxon>Bacteria</taxon>
        <taxon>Pseudomonadati</taxon>
        <taxon>Pseudomonadota</taxon>
        <taxon>Alphaproteobacteria</taxon>
        <taxon>Rhodobacterales</taxon>
        <taxon>Paracoccaceae</taxon>
        <taxon>Haematobacter</taxon>
    </lineage>
</organism>
<dbReference type="Pfam" id="PF03135">
    <property type="entry name" value="CagE_TrbE_VirB"/>
    <property type="match status" value="1"/>
</dbReference>
<evidence type="ECO:0000313" key="6">
    <source>
        <dbReference type="Proteomes" id="UP000028826"/>
    </source>
</evidence>
<gene>
    <name evidence="5" type="ORF">CN97_07840</name>
</gene>
<keyword evidence="3" id="KW-0067">ATP-binding</keyword>
<dbReference type="PANTHER" id="PTHR30121">
    <property type="entry name" value="UNCHARACTERIZED PROTEIN YJGR-RELATED"/>
    <property type="match status" value="1"/>
</dbReference>
<dbReference type="InterPro" id="IPR018145">
    <property type="entry name" value="CagE_TrbE_VirB_cntrl_dom"/>
</dbReference>